<reference evidence="1 2" key="1">
    <citation type="journal article" date="2008" name="Science">
        <title>The Physcomitrella genome reveals evolutionary insights into the conquest of land by plants.</title>
        <authorList>
            <person name="Rensing S."/>
            <person name="Lang D."/>
            <person name="Zimmer A."/>
            <person name="Terry A."/>
            <person name="Salamov A."/>
            <person name="Shapiro H."/>
            <person name="Nishiyama T."/>
            <person name="Perroud P.-F."/>
            <person name="Lindquist E."/>
            <person name="Kamisugi Y."/>
            <person name="Tanahashi T."/>
            <person name="Sakakibara K."/>
            <person name="Fujita T."/>
            <person name="Oishi K."/>
            <person name="Shin-I T."/>
            <person name="Kuroki Y."/>
            <person name="Toyoda A."/>
            <person name="Suzuki Y."/>
            <person name="Hashimoto A."/>
            <person name="Yamaguchi K."/>
            <person name="Sugano A."/>
            <person name="Kohara Y."/>
            <person name="Fujiyama A."/>
            <person name="Anterola A."/>
            <person name="Aoki S."/>
            <person name="Ashton N."/>
            <person name="Barbazuk W.B."/>
            <person name="Barker E."/>
            <person name="Bennetzen J."/>
            <person name="Bezanilla M."/>
            <person name="Blankenship R."/>
            <person name="Cho S.H."/>
            <person name="Dutcher S."/>
            <person name="Estelle M."/>
            <person name="Fawcett J.A."/>
            <person name="Gundlach H."/>
            <person name="Hanada K."/>
            <person name="Heyl A."/>
            <person name="Hicks K.A."/>
            <person name="Hugh J."/>
            <person name="Lohr M."/>
            <person name="Mayer K."/>
            <person name="Melkozernov A."/>
            <person name="Murata T."/>
            <person name="Nelson D."/>
            <person name="Pils B."/>
            <person name="Prigge M."/>
            <person name="Reiss B."/>
            <person name="Renner T."/>
            <person name="Rombauts S."/>
            <person name="Rushton P."/>
            <person name="Sanderfoot A."/>
            <person name="Schween G."/>
            <person name="Shiu S.-H."/>
            <person name="Stueber K."/>
            <person name="Theodoulou F.L."/>
            <person name="Tu H."/>
            <person name="Van de Peer Y."/>
            <person name="Verrier P.J."/>
            <person name="Waters E."/>
            <person name="Wood A."/>
            <person name="Yang L."/>
            <person name="Cove D."/>
            <person name="Cuming A."/>
            <person name="Hasebe M."/>
            <person name="Lucas S."/>
            <person name="Mishler D.B."/>
            <person name="Reski R."/>
            <person name="Grigoriev I."/>
            <person name="Quatrano R.S."/>
            <person name="Boore J.L."/>
        </authorList>
    </citation>
    <scope>NUCLEOTIDE SEQUENCE [LARGE SCALE GENOMIC DNA]</scope>
    <source>
        <strain evidence="1 2">cv. Gransden 2004</strain>
    </source>
</reference>
<name>A0A7I4EBY9_PHYPA</name>
<dbReference type="Gramene" id="Pp3c7_25200V3.2">
    <property type="protein sequence ID" value="Pp3c7_25200V3.2"/>
    <property type="gene ID" value="Pp3c7_25200"/>
</dbReference>
<dbReference type="InParanoid" id="A0A7I4EBY9"/>
<reference evidence="1" key="3">
    <citation type="submission" date="2020-12" db="UniProtKB">
        <authorList>
            <consortium name="EnsemblPlants"/>
        </authorList>
    </citation>
    <scope>IDENTIFICATION</scope>
</reference>
<keyword evidence="2" id="KW-1185">Reference proteome</keyword>
<dbReference type="PANTHER" id="PTHR36002:SF1">
    <property type="entry name" value="PYRD"/>
    <property type="match status" value="1"/>
</dbReference>
<protein>
    <submittedName>
        <fullName evidence="1">Uncharacterized protein</fullName>
    </submittedName>
</protein>
<evidence type="ECO:0000313" key="2">
    <source>
        <dbReference type="Proteomes" id="UP000006727"/>
    </source>
</evidence>
<reference evidence="1 2" key="2">
    <citation type="journal article" date="2018" name="Plant J.">
        <title>The Physcomitrella patens chromosome-scale assembly reveals moss genome structure and evolution.</title>
        <authorList>
            <person name="Lang D."/>
            <person name="Ullrich K.K."/>
            <person name="Murat F."/>
            <person name="Fuchs J."/>
            <person name="Jenkins J."/>
            <person name="Haas F.B."/>
            <person name="Piednoel M."/>
            <person name="Gundlach H."/>
            <person name="Van Bel M."/>
            <person name="Meyberg R."/>
            <person name="Vives C."/>
            <person name="Morata J."/>
            <person name="Symeonidi A."/>
            <person name="Hiss M."/>
            <person name="Muchero W."/>
            <person name="Kamisugi Y."/>
            <person name="Saleh O."/>
            <person name="Blanc G."/>
            <person name="Decker E.L."/>
            <person name="van Gessel N."/>
            <person name="Grimwood J."/>
            <person name="Hayes R.D."/>
            <person name="Graham S.W."/>
            <person name="Gunter L.E."/>
            <person name="McDaniel S.F."/>
            <person name="Hoernstein S.N.W."/>
            <person name="Larsson A."/>
            <person name="Li F.W."/>
            <person name="Perroud P.F."/>
            <person name="Phillips J."/>
            <person name="Ranjan P."/>
            <person name="Rokshar D.S."/>
            <person name="Rothfels C.J."/>
            <person name="Schneider L."/>
            <person name="Shu S."/>
            <person name="Stevenson D.W."/>
            <person name="Thummler F."/>
            <person name="Tillich M."/>
            <person name="Villarreal Aguilar J.C."/>
            <person name="Widiez T."/>
            <person name="Wong G.K."/>
            <person name="Wymore A."/>
            <person name="Zhang Y."/>
            <person name="Zimmer A.D."/>
            <person name="Quatrano R.S."/>
            <person name="Mayer K.F.X."/>
            <person name="Goodstein D."/>
            <person name="Casacuberta J.M."/>
            <person name="Vandepoele K."/>
            <person name="Reski R."/>
            <person name="Cuming A.C."/>
            <person name="Tuskan G.A."/>
            <person name="Maumus F."/>
            <person name="Salse J."/>
            <person name="Schmutz J."/>
            <person name="Rensing S.A."/>
        </authorList>
    </citation>
    <scope>NUCLEOTIDE SEQUENCE [LARGE SCALE GENOMIC DNA]</scope>
    <source>
        <strain evidence="1 2">cv. Gransden 2004</strain>
    </source>
</reference>
<sequence>MPQDLLIAPLPYLQTVSRCASKNAQAAILSSDHPTFQRSLSTHSEEGGACLIGCFARRPVHHHTSAEPTHPQGSRVAPISDTECAPRLTRCYAIRRDCTFFRDWSFNEVETATLVG</sequence>
<organism evidence="1 2">
    <name type="scientific">Physcomitrium patens</name>
    <name type="common">Spreading-leaved earth moss</name>
    <name type="synonym">Physcomitrella patens</name>
    <dbReference type="NCBI Taxonomy" id="3218"/>
    <lineage>
        <taxon>Eukaryota</taxon>
        <taxon>Viridiplantae</taxon>
        <taxon>Streptophyta</taxon>
        <taxon>Embryophyta</taxon>
        <taxon>Bryophyta</taxon>
        <taxon>Bryophytina</taxon>
        <taxon>Bryopsida</taxon>
        <taxon>Funariidae</taxon>
        <taxon>Funariales</taxon>
        <taxon>Funariaceae</taxon>
        <taxon>Physcomitrium</taxon>
    </lineage>
</organism>
<dbReference type="Proteomes" id="UP000006727">
    <property type="component" value="Chromosome 7"/>
</dbReference>
<accession>A0A7I4EBY9</accession>
<evidence type="ECO:0000313" key="1">
    <source>
        <dbReference type="EnsemblPlants" id="Pp3c7_25200V3.2"/>
    </source>
</evidence>
<proteinExistence type="predicted"/>
<dbReference type="EnsemblPlants" id="Pp3c7_25200V3.2">
    <property type="protein sequence ID" value="Pp3c7_25200V3.2"/>
    <property type="gene ID" value="Pp3c7_25200"/>
</dbReference>
<dbReference type="AlphaFoldDB" id="A0A7I4EBY9"/>
<dbReference type="EMBL" id="ABEU02000007">
    <property type="status" value="NOT_ANNOTATED_CDS"/>
    <property type="molecule type" value="Genomic_DNA"/>
</dbReference>
<dbReference type="FunCoup" id="A0A7I4EBY9">
    <property type="interactions" value="1169"/>
</dbReference>
<dbReference type="PANTHER" id="PTHR36002">
    <property type="entry name" value="PYRD"/>
    <property type="match status" value="1"/>
</dbReference>